<evidence type="ECO:0000256" key="9">
    <source>
        <dbReference type="RuleBase" id="RU361234"/>
    </source>
</evidence>
<dbReference type="EMBL" id="NESQ01000462">
    <property type="protein sequence ID" value="PUU72807.1"/>
    <property type="molecule type" value="Genomic_DNA"/>
</dbReference>
<dbReference type="GO" id="GO:0003723">
    <property type="term" value="F:RNA binding"/>
    <property type="evidence" value="ECO:0007669"/>
    <property type="project" value="InterPro"/>
</dbReference>
<evidence type="ECO:0000256" key="2">
    <source>
        <dbReference type="ARBA" id="ARBA00022598"/>
    </source>
</evidence>
<evidence type="ECO:0000313" key="11">
    <source>
        <dbReference type="Proteomes" id="UP000244722"/>
    </source>
</evidence>
<dbReference type="Gene3D" id="1.10.240.10">
    <property type="entry name" value="Tyrosyl-Transfer RNA Synthetase"/>
    <property type="match status" value="1"/>
</dbReference>
<keyword evidence="6 9" id="KW-0030">Aminoacyl-tRNA synthetase</keyword>
<dbReference type="Gene3D" id="3.10.290.10">
    <property type="entry name" value="RNA-binding S4 domain"/>
    <property type="match status" value="1"/>
</dbReference>
<dbReference type="GO" id="GO:0005829">
    <property type="term" value="C:cytosol"/>
    <property type="evidence" value="ECO:0007669"/>
    <property type="project" value="TreeGrafter"/>
</dbReference>
<dbReference type="InterPro" id="IPR002305">
    <property type="entry name" value="aa-tRNA-synth_Ic"/>
</dbReference>
<keyword evidence="5 9" id="KW-0648">Protein biosynthesis</keyword>
<dbReference type="Pfam" id="PF00579">
    <property type="entry name" value="tRNA-synt_1b"/>
    <property type="match status" value="1"/>
</dbReference>
<sequence length="421" mass="45825">MESGPVVAYAGVDATAPSLHVGHLLPLINLLHFYLHGHHVIALVGKSTASVGDPSGRVVERDSIASRRLDESFNGLWAQIEKFFERGREYAVSKGYNEANFGKRKLKTNAEWLDGLGLVEFLATVGRHIRVSSMLARDSVKDRMNSGNGINFSEFTYQLLQSYDFWHLYRTANCRLQIGGSDQFGNITAGIDLISRYQPGSTGEATSSAAEAYGLTSPLLTTESGEKIGKSAGNAIWLDENLTTPFELYQFFATLPDTHVQKYLGMFTLLPLSEIATVTHAHTANPGSRIARNLLAKEAVTLIHGIEKALEAEFVTNLLFPVDGEKALSAAEIISVWGDRVIKIPKTEVVGEIIAKLARRVGAVKTRGAAENIIKGGGMYHGLKNEKISDGMATVQEGWLVDGEVLLLRVGKGKFTVIQAI</sequence>
<dbReference type="EC" id="6.1.1.1" evidence="1 9"/>
<proteinExistence type="inferred from homology"/>
<dbReference type="GO" id="GO:0005524">
    <property type="term" value="F:ATP binding"/>
    <property type="evidence" value="ECO:0007669"/>
    <property type="project" value="UniProtKB-KW"/>
</dbReference>
<dbReference type="GO" id="GO:0006437">
    <property type="term" value="P:tyrosyl-tRNA aminoacylation"/>
    <property type="evidence" value="ECO:0007669"/>
    <property type="project" value="InterPro"/>
</dbReference>
<dbReference type="NCBIfam" id="TIGR00234">
    <property type="entry name" value="tyrS"/>
    <property type="match status" value="1"/>
</dbReference>
<dbReference type="Proteomes" id="UP000244722">
    <property type="component" value="Unassembled WGS sequence"/>
</dbReference>
<gene>
    <name evidence="10" type="ORF">B9Z19DRAFT_1059167</name>
</gene>
<dbReference type="InterPro" id="IPR002307">
    <property type="entry name" value="Tyr-tRNA-ligase"/>
</dbReference>
<keyword evidence="11" id="KW-1185">Reference proteome</keyword>
<evidence type="ECO:0000256" key="7">
    <source>
        <dbReference type="ARBA" id="ARBA00033323"/>
    </source>
</evidence>
<dbReference type="InterPro" id="IPR014729">
    <property type="entry name" value="Rossmann-like_a/b/a_fold"/>
</dbReference>
<comment type="catalytic activity">
    <reaction evidence="8 9">
        <text>tRNA(Tyr) + L-tyrosine + ATP = L-tyrosyl-tRNA(Tyr) + AMP + diphosphate + H(+)</text>
        <dbReference type="Rhea" id="RHEA:10220"/>
        <dbReference type="Rhea" id="RHEA-COMP:9706"/>
        <dbReference type="Rhea" id="RHEA-COMP:9707"/>
        <dbReference type="ChEBI" id="CHEBI:15378"/>
        <dbReference type="ChEBI" id="CHEBI:30616"/>
        <dbReference type="ChEBI" id="CHEBI:33019"/>
        <dbReference type="ChEBI" id="CHEBI:58315"/>
        <dbReference type="ChEBI" id="CHEBI:78442"/>
        <dbReference type="ChEBI" id="CHEBI:78536"/>
        <dbReference type="ChEBI" id="CHEBI:456215"/>
        <dbReference type="EC" id="6.1.1.1"/>
    </reaction>
</comment>
<dbReference type="SUPFAM" id="SSF55174">
    <property type="entry name" value="Alpha-L RNA-binding motif"/>
    <property type="match status" value="1"/>
</dbReference>
<dbReference type="OrthoDB" id="337870at2759"/>
<evidence type="ECO:0000313" key="10">
    <source>
        <dbReference type="EMBL" id="PUU72807.1"/>
    </source>
</evidence>
<comment type="caution">
    <text evidence="10">The sequence shown here is derived from an EMBL/GenBank/DDBJ whole genome shotgun (WGS) entry which is preliminary data.</text>
</comment>
<evidence type="ECO:0000256" key="1">
    <source>
        <dbReference type="ARBA" id="ARBA00013160"/>
    </source>
</evidence>
<accession>A0A2T6ZBD5</accession>
<dbReference type="GO" id="GO:0004831">
    <property type="term" value="F:tyrosine-tRNA ligase activity"/>
    <property type="evidence" value="ECO:0007669"/>
    <property type="project" value="UniProtKB-EC"/>
</dbReference>
<evidence type="ECO:0000256" key="4">
    <source>
        <dbReference type="ARBA" id="ARBA00022840"/>
    </source>
</evidence>
<dbReference type="FunFam" id="1.10.240.10:FF:000001">
    <property type="entry name" value="Tyrosine--tRNA ligase"/>
    <property type="match status" value="1"/>
</dbReference>
<dbReference type="PRINTS" id="PR01040">
    <property type="entry name" value="TRNASYNTHTYR"/>
</dbReference>
<evidence type="ECO:0000256" key="5">
    <source>
        <dbReference type="ARBA" id="ARBA00022917"/>
    </source>
</evidence>
<reference evidence="10 11" key="1">
    <citation type="submission" date="2017-04" db="EMBL/GenBank/DDBJ databases">
        <title>Draft genome sequence of Tuber borchii Vittad., a whitish edible truffle.</title>
        <authorList>
            <consortium name="DOE Joint Genome Institute"/>
            <person name="Murat C."/>
            <person name="Kuo A."/>
            <person name="Barry K.W."/>
            <person name="Clum A."/>
            <person name="Dockter R.B."/>
            <person name="Fauchery L."/>
            <person name="Iotti M."/>
            <person name="Kohler A."/>
            <person name="Labutti K."/>
            <person name="Lindquist E.A."/>
            <person name="Lipzen A."/>
            <person name="Ohm R.A."/>
            <person name="Wang M."/>
            <person name="Grigoriev I.V."/>
            <person name="Zambonelli A."/>
            <person name="Martin F.M."/>
        </authorList>
    </citation>
    <scope>NUCLEOTIDE SEQUENCE [LARGE SCALE GENOMIC DNA]</scope>
    <source>
        <strain evidence="10 11">Tbo3840</strain>
    </source>
</reference>
<dbReference type="STRING" id="42251.A0A2T6ZBD5"/>
<dbReference type="GO" id="GO:0005739">
    <property type="term" value="C:mitochondrion"/>
    <property type="evidence" value="ECO:0007669"/>
    <property type="project" value="TreeGrafter"/>
</dbReference>
<dbReference type="CDD" id="cd00805">
    <property type="entry name" value="TyrRS_core"/>
    <property type="match status" value="1"/>
</dbReference>
<dbReference type="SUPFAM" id="SSF52374">
    <property type="entry name" value="Nucleotidylyl transferase"/>
    <property type="match status" value="1"/>
</dbReference>
<keyword evidence="3 9" id="KW-0547">Nucleotide-binding</keyword>
<keyword evidence="2 9" id="KW-0436">Ligase</keyword>
<evidence type="ECO:0000256" key="3">
    <source>
        <dbReference type="ARBA" id="ARBA00022741"/>
    </source>
</evidence>
<evidence type="ECO:0000256" key="8">
    <source>
        <dbReference type="ARBA" id="ARBA00048248"/>
    </source>
</evidence>
<dbReference type="Gene3D" id="3.40.50.620">
    <property type="entry name" value="HUPs"/>
    <property type="match status" value="1"/>
</dbReference>
<organism evidence="10 11">
    <name type="scientific">Tuber borchii</name>
    <name type="common">White truffle</name>
    <dbReference type="NCBI Taxonomy" id="42251"/>
    <lineage>
        <taxon>Eukaryota</taxon>
        <taxon>Fungi</taxon>
        <taxon>Dikarya</taxon>
        <taxon>Ascomycota</taxon>
        <taxon>Pezizomycotina</taxon>
        <taxon>Pezizomycetes</taxon>
        <taxon>Pezizales</taxon>
        <taxon>Tuberaceae</taxon>
        <taxon>Tuber</taxon>
    </lineage>
</organism>
<name>A0A2T6ZBD5_TUBBO</name>
<dbReference type="PANTHER" id="PTHR11766">
    <property type="entry name" value="TYROSYL-TRNA SYNTHETASE"/>
    <property type="match status" value="1"/>
</dbReference>
<protein>
    <recommendedName>
        <fullName evidence="1 9">Tyrosine--tRNA ligase</fullName>
        <ecNumber evidence="1 9">6.1.1.1</ecNumber>
    </recommendedName>
    <alternativeName>
        <fullName evidence="7 9">Tyrosyl-tRNA synthetase</fullName>
    </alternativeName>
</protein>
<dbReference type="AlphaFoldDB" id="A0A2T6ZBD5"/>
<comment type="similarity">
    <text evidence="9">Belongs to the class-I aminoacyl-tRNA synthetase family.</text>
</comment>
<dbReference type="InterPro" id="IPR036986">
    <property type="entry name" value="S4_RNA-bd_sf"/>
</dbReference>
<dbReference type="InterPro" id="IPR024088">
    <property type="entry name" value="Tyr-tRNA-ligase_bac-type"/>
</dbReference>
<dbReference type="PANTHER" id="PTHR11766:SF0">
    <property type="entry name" value="TYROSINE--TRNA LIGASE, MITOCHONDRIAL"/>
    <property type="match status" value="1"/>
</dbReference>
<keyword evidence="4 9" id="KW-0067">ATP-binding</keyword>
<evidence type="ECO:0000256" key="6">
    <source>
        <dbReference type="ARBA" id="ARBA00023146"/>
    </source>
</evidence>